<keyword evidence="2" id="KW-1185">Reference proteome</keyword>
<accession>A0ABW3P476</accession>
<protein>
    <submittedName>
        <fullName evidence="1">Uncharacterized protein</fullName>
    </submittedName>
</protein>
<dbReference type="RefSeq" id="WP_380915180.1">
    <property type="nucleotide sequence ID" value="NZ_JBHTLS010000135.1"/>
</dbReference>
<dbReference type="EMBL" id="JBHTLS010000135">
    <property type="protein sequence ID" value="MFD1107541.1"/>
    <property type="molecule type" value="Genomic_DNA"/>
</dbReference>
<gene>
    <name evidence="1" type="ORF">ACFQ24_21955</name>
</gene>
<comment type="caution">
    <text evidence="1">The sequence shown here is derived from an EMBL/GenBank/DDBJ whole genome shotgun (WGS) entry which is preliminary data.</text>
</comment>
<sequence length="128" mass="14307">MQRVVVDVACLREDHMGDIAIGVDEVAAHNLLLALGLEASEDRIAEAAAHMRAHRTSAEHLLLDKARDDLFTHLESAFRRFRTHDDHWNAGYAAAETEAVNWFAARPYVDAVPAARTKGDILRAMIRH</sequence>
<dbReference type="Proteomes" id="UP001597203">
    <property type="component" value="Unassembled WGS sequence"/>
</dbReference>
<proteinExistence type="predicted"/>
<reference evidence="2" key="1">
    <citation type="journal article" date="2019" name="Int. J. Syst. Evol. Microbiol.">
        <title>The Global Catalogue of Microorganisms (GCM) 10K type strain sequencing project: providing services to taxonomists for standard genome sequencing and annotation.</title>
        <authorList>
            <consortium name="The Broad Institute Genomics Platform"/>
            <consortium name="The Broad Institute Genome Sequencing Center for Infectious Disease"/>
            <person name="Wu L."/>
            <person name="Ma J."/>
        </authorList>
    </citation>
    <scope>NUCLEOTIDE SEQUENCE [LARGE SCALE GENOMIC DNA]</scope>
    <source>
        <strain evidence="2">CCUG 54329</strain>
    </source>
</reference>
<name>A0ABW3P476_9SPHN</name>
<organism evidence="1 2">
    <name type="scientific">Sphingobium olei</name>
    <dbReference type="NCBI Taxonomy" id="420955"/>
    <lineage>
        <taxon>Bacteria</taxon>
        <taxon>Pseudomonadati</taxon>
        <taxon>Pseudomonadota</taxon>
        <taxon>Alphaproteobacteria</taxon>
        <taxon>Sphingomonadales</taxon>
        <taxon>Sphingomonadaceae</taxon>
        <taxon>Sphingobium</taxon>
    </lineage>
</organism>
<evidence type="ECO:0000313" key="1">
    <source>
        <dbReference type="EMBL" id="MFD1107541.1"/>
    </source>
</evidence>
<evidence type="ECO:0000313" key="2">
    <source>
        <dbReference type="Proteomes" id="UP001597203"/>
    </source>
</evidence>